<evidence type="ECO:0000313" key="3">
    <source>
        <dbReference type="Proteomes" id="UP000215127"/>
    </source>
</evidence>
<feature type="region of interest" description="Disordered" evidence="1">
    <location>
        <begin position="37"/>
        <end position="58"/>
    </location>
</feature>
<dbReference type="EMBL" id="LT853700">
    <property type="protein sequence ID" value="SMQ53938.1"/>
    <property type="molecule type" value="Genomic_DNA"/>
</dbReference>
<reference evidence="2 3" key="1">
    <citation type="submission" date="2016-06" db="EMBL/GenBank/DDBJ databases">
        <authorList>
            <person name="Kjaerup R.B."/>
            <person name="Dalgaard T.S."/>
            <person name="Juul-Madsen H.R."/>
        </authorList>
    </citation>
    <scope>NUCLEOTIDE SEQUENCE [LARGE SCALE GENOMIC DNA]</scope>
</reference>
<dbReference type="AlphaFoldDB" id="A0A1X7S2L4"/>
<evidence type="ECO:0000256" key="1">
    <source>
        <dbReference type="SAM" id="MobiDB-lite"/>
    </source>
</evidence>
<dbReference type="Proteomes" id="UP000215127">
    <property type="component" value="Chromosome 9"/>
</dbReference>
<gene>
    <name evidence="2" type="ORF">ZT3D7_G9092</name>
</gene>
<sequence>MSILARIWILEYEPRRLRRNVDKESPDRLPTFELVPSKEREKQRDCDHHDRGVAPQASAGLKLSSSRLLAHGYMGQHAYIAHNFSNDLFPSLPIKRALHYKHVRKPRRPPPTQLPKMRSTLLTALFLLASLPFTLGASTCHQNCHCCTAKNSQGQNVAGFWHPRAGKCGCAAANPKTLHDDSGVCKGFCITPKPPQPQPDRK</sequence>
<name>A0A1X7S2L4_ZYMT9</name>
<feature type="compositionally biased region" description="Basic and acidic residues" evidence="1">
    <location>
        <begin position="37"/>
        <end position="52"/>
    </location>
</feature>
<protein>
    <submittedName>
        <fullName evidence="2">Uncharacterized protein</fullName>
    </submittedName>
</protein>
<organism evidence="2 3">
    <name type="scientific">Zymoseptoria tritici (strain ST99CH_3D7)</name>
    <dbReference type="NCBI Taxonomy" id="1276538"/>
    <lineage>
        <taxon>Eukaryota</taxon>
        <taxon>Fungi</taxon>
        <taxon>Dikarya</taxon>
        <taxon>Ascomycota</taxon>
        <taxon>Pezizomycotina</taxon>
        <taxon>Dothideomycetes</taxon>
        <taxon>Dothideomycetidae</taxon>
        <taxon>Mycosphaerellales</taxon>
        <taxon>Mycosphaerellaceae</taxon>
        <taxon>Zymoseptoria</taxon>
    </lineage>
</organism>
<keyword evidence="3" id="KW-1185">Reference proteome</keyword>
<proteinExistence type="predicted"/>
<evidence type="ECO:0000313" key="2">
    <source>
        <dbReference type="EMBL" id="SMQ53938.1"/>
    </source>
</evidence>
<accession>A0A1X7S2L4</accession>